<organism evidence="2 3">
    <name type="scientific">Prorocentrum cordatum</name>
    <dbReference type="NCBI Taxonomy" id="2364126"/>
    <lineage>
        <taxon>Eukaryota</taxon>
        <taxon>Sar</taxon>
        <taxon>Alveolata</taxon>
        <taxon>Dinophyceae</taxon>
        <taxon>Prorocentrales</taxon>
        <taxon>Prorocentraceae</taxon>
        <taxon>Prorocentrum</taxon>
    </lineage>
</organism>
<gene>
    <name evidence="2" type="ORF">PCOR1329_LOCUS39491</name>
</gene>
<reference evidence="2" key="1">
    <citation type="submission" date="2023-10" db="EMBL/GenBank/DDBJ databases">
        <authorList>
            <person name="Chen Y."/>
            <person name="Shah S."/>
            <person name="Dougan E. K."/>
            <person name="Thang M."/>
            <person name="Chan C."/>
        </authorList>
    </citation>
    <scope>NUCLEOTIDE SEQUENCE [LARGE SCALE GENOMIC DNA]</scope>
</reference>
<comment type="caution">
    <text evidence="2">The sequence shown here is derived from an EMBL/GenBank/DDBJ whole genome shotgun (WGS) entry which is preliminary data.</text>
</comment>
<dbReference type="Proteomes" id="UP001189429">
    <property type="component" value="Unassembled WGS sequence"/>
</dbReference>
<proteinExistence type="predicted"/>
<name>A0ABN9TIP9_9DINO</name>
<dbReference type="EMBL" id="CAUYUJ010014769">
    <property type="protein sequence ID" value="CAK0845820.1"/>
    <property type="molecule type" value="Genomic_DNA"/>
</dbReference>
<sequence>MAHFFRSVGSEGPAGWGPPRAQTQPSRGQRERASSAPRAPACVVFPPPASFPRFCHPWGPAETSGGMQQRCLAVLLAALLARQCLGKTLRADGAVRSGAKEEPHPPPEPSGAEPAKAPDGLFGSKGDACSACKFLATGSCAMYNTCICYATNSFFEVMGVPSPTDKENWHWACGNEGGDKYELCFSVNEHYEDTFGDKKDPNKPKCPV</sequence>
<accession>A0ABN9TIP9</accession>
<evidence type="ECO:0000256" key="1">
    <source>
        <dbReference type="SAM" id="MobiDB-lite"/>
    </source>
</evidence>
<keyword evidence="3" id="KW-1185">Reference proteome</keyword>
<feature type="region of interest" description="Disordered" evidence="1">
    <location>
        <begin position="94"/>
        <end position="118"/>
    </location>
</feature>
<protein>
    <submittedName>
        <fullName evidence="2">Uncharacterized protein</fullName>
    </submittedName>
</protein>
<evidence type="ECO:0000313" key="2">
    <source>
        <dbReference type="EMBL" id="CAK0845820.1"/>
    </source>
</evidence>
<evidence type="ECO:0000313" key="3">
    <source>
        <dbReference type="Proteomes" id="UP001189429"/>
    </source>
</evidence>
<feature type="region of interest" description="Disordered" evidence="1">
    <location>
        <begin position="1"/>
        <end position="40"/>
    </location>
</feature>